<sequence>MASKPFPAMSGGCACNAIRYRLLTSPLYCFACHCPKCQKQTGSAFSLNLDIELYNIRILSSTKPLFVTQKSPDTGLLTQHAECPTCHVQLWASNTPGDAIVSVRIGTLDIPSLMEPDVHIFTESSN</sequence>
<evidence type="ECO:0000256" key="4">
    <source>
        <dbReference type="ARBA" id="ARBA00023239"/>
    </source>
</evidence>
<dbReference type="InterPro" id="IPR011057">
    <property type="entry name" value="Mss4-like_sf"/>
</dbReference>
<keyword evidence="4" id="KW-0456">Lyase</keyword>
<keyword evidence="2" id="KW-0479">Metal-binding</keyword>
<dbReference type="SUPFAM" id="SSF51316">
    <property type="entry name" value="Mss4-like"/>
    <property type="match status" value="1"/>
</dbReference>
<dbReference type="Proteomes" id="UP001578633">
    <property type="component" value="Chromosome 2"/>
</dbReference>
<gene>
    <name evidence="6" type="ORF">ACET3X_002139</name>
</gene>
<dbReference type="Pfam" id="PF04828">
    <property type="entry name" value="GFA"/>
    <property type="match status" value="1"/>
</dbReference>
<feature type="domain" description="CENP-V/GFA" evidence="5">
    <location>
        <begin position="9"/>
        <end position="122"/>
    </location>
</feature>
<dbReference type="Gene3D" id="3.90.1590.10">
    <property type="entry name" value="glutathione-dependent formaldehyde- activating enzyme (gfa)"/>
    <property type="match status" value="1"/>
</dbReference>
<comment type="caution">
    <text evidence="6">The sequence shown here is derived from an EMBL/GenBank/DDBJ whole genome shotgun (WGS) entry which is preliminary data.</text>
</comment>
<dbReference type="RefSeq" id="XP_069308686.1">
    <property type="nucleotide sequence ID" value="XM_069449077.1"/>
</dbReference>
<evidence type="ECO:0000259" key="5">
    <source>
        <dbReference type="PROSITE" id="PS51891"/>
    </source>
</evidence>
<dbReference type="PANTHER" id="PTHR33337:SF33">
    <property type="entry name" value="CENP-V_GFA DOMAIN-CONTAINING PROTEIN"/>
    <property type="match status" value="1"/>
</dbReference>
<evidence type="ECO:0000313" key="7">
    <source>
        <dbReference type="Proteomes" id="UP001578633"/>
    </source>
</evidence>
<evidence type="ECO:0000256" key="3">
    <source>
        <dbReference type="ARBA" id="ARBA00022833"/>
    </source>
</evidence>
<dbReference type="PROSITE" id="PS51257">
    <property type="entry name" value="PROKAR_LIPOPROTEIN"/>
    <property type="match status" value="1"/>
</dbReference>
<dbReference type="GeneID" id="96082461"/>
<name>A0ABR3UPB7_9PLEO</name>
<dbReference type="EMBL" id="JBHGVX010000002">
    <property type="protein sequence ID" value="KAL1798102.1"/>
    <property type="molecule type" value="Genomic_DNA"/>
</dbReference>
<evidence type="ECO:0000256" key="2">
    <source>
        <dbReference type="ARBA" id="ARBA00022723"/>
    </source>
</evidence>
<evidence type="ECO:0000256" key="1">
    <source>
        <dbReference type="ARBA" id="ARBA00005495"/>
    </source>
</evidence>
<keyword evidence="3" id="KW-0862">Zinc</keyword>
<protein>
    <recommendedName>
        <fullName evidence="5">CENP-V/GFA domain-containing protein</fullName>
    </recommendedName>
</protein>
<dbReference type="InterPro" id="IPR006913">
    <property type="entry name" value="CENP-V/GFA"/>
</dbReference>
<dbReference type="PROSITE" id="PS51891">
    <property type="entry name" value="CENP_V_GFA"/>
    <property type="match status" value="1"/>
</dbReference>
<accession>A0ABR3UPB7</accession>
<organism evidence="6 7">
    <name type="scientific">Alternaria dauci</name>
    <dbReference type="NCBI Taxonomy" id="48095"/>
    <lineage>
        <taxon>Eukaryota</taxon>
        <taxon>Fungi</taxon>
        <taxon>Dikarya</taxon>
        <taxon>Ascomycota</taxon>
        <taxon>Pezizomycotina</taxon>
        <taxon>Dothideomycetes</taxon>
        <taxon>Pleosporomycetidae</taxon>
        <taxon>Pleosporales</taxon>
        <taxon>Pleosporineae</taxon>
        <taxon>Pleosporaceae</taxon>
        <taxon>Alternaria</taxon>
        <taxon>Alternaria sect. Porri</taxon>
    </lineage>
</organism>
<dbReference type="PANTHER" id="PTHR33337">
    <property type="entry name" value="GFA DOMAIN-CONTAINING PROTEIN"/>
    <property type="match status" value="1"/>
</dbReference>
<comment type="similarity">
    <text evidence="1">Belongs to the Gfa family.</text>
</comment>
<evidence type="ECO:0000313" key="6">
    <source>
        <dbReference type="EMBL" id="KAL1798102.1"/>
    </source>
</evidence>
<keyword evidence="7" id="KW-1185">Reference proteome</keyword>
<proteinExistence type="inferred from homology"/>
<reference evidence="6 7" key="1">
    <citation type="submission" date="2024-09" db="EMBL/GenBank/DDBJ databases">
        <title>T2T genomes of carrot and Alternaria dauci and their utility for understanding host-pathogen interaction during carrot leaf blight disease.</title>
        <authorList>
            <person name="Liu W."/>
            <person name="Xu S."/>
            <person name="Ou C."/>
            <person name="Liu X."/>
            <person name="Zhuang F."/>
            <person name="Deng X.W."/>
        </authorList>
    </citation>
    <scope>NUCLEOTIDE SEQUENCE [LARGE SCALE GENOMIC DNA]</scope>
    <source>
        <strain evidence="6 7">A2016</strain>
    </source>
</reference>